<dbReference type="InterPro" id="IPR000182">
    <property type="entry name" value="GNAT_dom"/>
</dbReference>
<reference evidence="2 3" key="1">
    <citation type="submission" date="2023-06" db="EMBL/GenBank/DDBJ databases">
        <title>Altererythrobacter rubellus NBRC 112769 genome.</title>
        <authorList>
            <person name="Zhang K."/>
        </authorList>
    </citation>
    <scope>NUCLEOTIDE SEQUENCE [LARGE SCALE GENOMIC DNA]</scope>
    <source>
        <strain evidence="2 3">NBRC 112769</strain>
    </source>
</reference>
<dbReference type="PANTHER" id="PTHR43792">
    <property type="entry name" value="GNAT FAMILY, PUTATIVE (AFU_ORTHOLOGUE AFUA_3G00765)-RELATED-RELATED"/>
    <property type="match status" value="1"/>
</dbReference>
<proteinExistence type="predicted"/>
<keyword evidence="3" id="KW-1185">Reference proteome</keyword>
<evidence type="ECO:0000259" key="1">
    <source>
        <dbReference type="PROSITE" id="PS51186"/>
    </source>
</evidence>
<dbReference type="PANTHER" id="PTHR43792:SF1">
    <property type="entry name" value="N-ACETYLTRANSFERASE DOMAIN-CONTAINING PROTEIN"/>
    <property type="match status" value="1"/>
</dbReference>
<gene>
    <name evidence="2" type="ORF">QQX03_01960</name>
</gene>
<organism evidence="2 3">
    <name type="scientific">Altererythrobacter rubellus</name>
    <dbReference type="NCBI Taxonomy" id="2173831"/>
    <lineage>
        <taxon>Bacteria</taxon>
        <taxon>Pseudomonadati</taxon>
        <taxon>Pseudomonadota</taxon>
        <taxon>Alphaproteobacteria</taxon>
        <taxon>Sphingomonadales</taxon>
        <taxon>Erythrobacteraceae</taxon>
        <taxon>Altererythrobacter</taxon>
    </lineage>
</organism>
<evidence type="ECO:0000313" key="2">
    <source>
        <dbReference type="EMBL" id="WIW95894.1"/>
    </source>
</evidence>
<evidence type="ECO:0000313" key="3">
    <source>
        <dbReference type="Proteomes" id="UP001231445"/>
    </source>
</evidence>
<dbReference type="InterPro" id="IPR016181">
    <property type="entry name" value="Acyl_CoA_acyltransferase"/>
</dbReference>
<dbReference type="Proteomes" id="UP001231445">
    <property type="component" value="Chromosome"/>
</dbReference>
<accession>A0A9Y2B8Q3</accession>
<feature type="domain" description="N-acetyltransferase" evidence="1">
    <location>
        <begin position="11"/>
        <end position="179"/>
    </location>
</feature>
<name>A0A9Y2B8Q3_9SPHN</name>
<protein>
    <submittedName>
        <fullName evidence="2">GNAT family N-acetyltransferase</fullName>
    </submittedName>
</protein>
<dbReference type="RefSeq" id="WP_285976206.1">
    <property type="nucleotide sequence ID" value="NZ_CP127221.1"/>
</dbReference>
<dbReference type="AlphaFoldDB" id="A0A9Y2B8Q3"/>
<dbReference type="SUPFAM" id="SSF55729">
    <property type="entry name" value="Acyl-CoA N-acyltransferases (Nat)"/>
    <property type="match status" value="1"/>
</dbReference>
<sequence>MPDIVIETERLILRKIEESDAALQYELLNTPAVMECLGGVKEFHEIEAKHAKSMSWFAREGFGFMMLIEKSTGELVGHCGMKRVDNPLAPNVGDHEIGWLVREDRWRHGYANESMRAVINWAFDSIGVPYLVAITSERNEASWRFMEKLGMERRKDLDFDDPAYDPRDNPAIQYSLSREQWETK</sequence>
<dbReference type="Pfam" id="PF13302">
    <property type="entry name" value="Acetyltransf_3"/>
    <property type="match status" value="1"/>
</dbReference>
<dbReference type="PROSITE" id="PS51186">
    <property type="entry name" value="GNAT"/>
    <property type="match status" value="1"/>
</dbReference>
<dbReference type="EMBL" id="CP127221">
    <property type="protein sequence ID" value="WIW95894.1"/>
    <property type="molecule type" value="Genomic_DNA"/>
</dbReference>
<dbReference type="KEGG" id="arue:QQX03_01960"/>
<dbReference type="GO" id="GO:0016747">
    <property type="term" value="F:acyltransferase activity, transferring groups other than amino-acyl groups"/>
    <property type="evidence" value="ECO:0007669"/>
    <property type="project" value="InterPro"/>
</dbReference>
<dbReference type="Gene3D" id="3.40.630.30">
    <property type="match status" value="1"/>
</dbReference>
<dbReference type="InterPro" id="IPR051531">
    <property type="entry name" value="N-acetyltransferase"/>
</dbReference>